<proteinExistence type="predicted"/>
<dbReference type="Proteomes" id="UP000823674">
    <property type="component" value="Chromosome A02"/>
</dbReference>
<name>A0ABQ7NM08_BRACM</name>
<reference evidence="1 2" key="1">
    <citation type="submission" date="2021-03" db="EMBL/GenBank/DDBJ databases">
        <authorList>
            <person name="King G.J."/>
            <person name="Bancroft I."/>
            <person name="Baten A."/>
            <person name="Bloomfield J."/>
            <person name="Borpatragohain P."/>
            <person name="He Z."/>
            <person name="Irish N."/>
            <person name="Irwin J."/>
            <person name="Liu K."/>
            <person name="Mauleon R.P."/>
            <person name="Moore J."/>
            <person name="Morris R."/>
            <person name="Ostergaard L."/>
            <person name="Wang B."/>
            <person name="Wells R."/>
        </authorList>
    </citation>
    <scope>NUCLEOTIDE SEQUENCE [LARGE SCALE GENOMIC DNA]</scope>
    <source>
        <strain evidence="1">R-o-18</strain>
        <tissue evidence="1">Leaf</tissue>
    </source>
</reference>
<evidence type="ECO:0000313" key="1">
    <source>
        <dbReference type="EMBL" id="KAG5411506.1"/>
    </source>
</evidence>
<dbReference type="EMBL" id="JADBGQ010000002">
    <property type="protein sequence ID" value="KAG5411506.1"/>
    <property type="molecule type" value="Genomic_DNA"/>
</dbReference>
<sequence>MINVLFRVFLSRVEVNTSCRLISCLEMFETRALGLGKDLGLLSVKVCAVTSRLSFFLLRFLPDSHRFKVRDMFSAYMTCMVRIEHLLRINWNALLSLCWTFLKIKRVIGLRLFKTAGVFVGANRRTGCKVFGGRVRTICLALSSNFNFLRRLAVIIFTIFGPDEAADERKLKRRSESRMRSLTLVTSESSPASSFAASLAPKTLQLVVEFAKIADIRCLVSGFPSLSALTASELGLPFGQLLLFVPIGDFFFFRHWFFERGAFPSGSASGPSWMSVDILVGVVGDITRIQVNVFGFVILRVLCRERKTFRVPLLDGRLLAGVLTGRSFPRDSCSVEWGGEIEPLPADFGGSAGTDSLGPCRGEHLFKLLESRGVGLRVGRRYVHYRSVEIGAAASVKGSLHVIRVRQTVGTEIHTVDFRLNKETRKTLTSQRTRISVNYHTSSNQNTRITTIKIRNRKKRANSLPCSSPRTPYILAPRSVYAFTLLPVSRHSIKMEIFHFPDLHNYLQNFRIYPRKLDIYPSSWAKREPCCGSRAFGPFRPSSYSRRLLRNSGKHGLSLLRSSGDSIRRFDENARTGVVSMFGKVQSLHSDRTLARARSLCSDRAKRVLGRYVATELRLELGRYVATERDDRSRPSLAELGRYIATERDERSRPSGTIARSLRSDRAIRPSGTITQSLRSDRALARARSLRSDRAGRSFGLNPKEYFFVKITSYRLFLRKLHPFFY</sequence>
<accession>A0ABQ7NM08</accession>
<protein>
    <submittedName>
        <fullName evidence="1">Uncharacterized protein</fullName>
    </submittedName>
</protein>
<keyword evidence="2" id="KW-1185">Reference proteome</keyword>
<organism evidence="1 2">
    <name type="scientific">Brassica rapa subsp. trilocularis</name>
    <dbReference type="NCBI Taxonomy" id="1813537"/>
    <lineage>
        <taxon>Eukaryota</taxon>
        <taxon>Viridiplantae</taxon>
        <taxon>Streptophyta</taxon>
        <taxon>Embryophyta</taxon>
        <taxon>Tracheophyta</taxon>
        <taxon>Spermatophyta</taxon>
        <taxon>Magnoliopsida</taxon>
        <taxon>eudicotyledons</taxon>
        <taxon>Gunneridae</taxon>
        <taxon>Pentapetalae</taxon>
        <taxon>rosids</taxon>
        <taxon>malvids</taxon>
        <taxon>Brassicales</taxon>
        <taxon>Brassicaceae</taxon>
        <taxon>Brassiceae</taxon>
        <taxon>Brassica</taxon>
    </lineage>
</organism>
<evidence type="ECO:0000313" key="2">
    <source>
        <dbReference type="Proteomes" id="UP000823674"/>
    </source>
</evidence>
<gene>
    <name evidence="1" type="primary">A02g510860.1_BraROA</name>
    <name evidence="1" type="ORF">IGI04_007825</name>
</gene>
<comment type="caution">
    <text evidence="1">The sequence shown here is derived from an EMBL/GenBank/DDBJ whole genome shotgun (WGS) entry which is preliminary data.</text>
</comment>